<feature type="signal peptide" evidence="2">
    <location>
        <begin position="1"/>
        <end position="25"/>
    </location>
</feature>
<evidence type="ECO:0000313" key="3">
    <source>
        <dbReference type="EMBL" id="MFD0992896.1"/>
    </source>
</evidence>
<evidence type="ECO:0008006" key="5">
    <source>
        <dbReference type="Google" id="ProtNLM"/>
    </source>
</evidence>
<gene>
    <name evidence="3" type="ORF">ACFQ1U_06735</name>
</gene>
<dbReference type="Proteomes" id="UP001597062">
    <property type="component" value="Unassembled WGS sequence"/>
</dbReference>
<dbReference type="CDD" id="cd00146">
    <property type="entry name" value="PKD"/>
    <property type="match status" value="1"/>
</dbReference>
<dbReference type="Gene3D" id="2.60.40.10">
    <property type="entry name" value="Immunoglobulins"/>
    <property type="match status" value="1"/>
</dbReference>
<comment type="caution">
    <text evidence="3">The sequence shown here is derived from an EMBL/GenBank/DDBJ whole genome shotgun (WGS) entry which is preliminary data.</text>
</comment>
<dbReference type="InterPro" id="IPR013783">
    <property type="entry name" value="Ig-like_fold"/>
</dbReference>
<reference evidence="4" key="1">
    <citation type="journal article" date="2019" name="Int. J. Syst. Evol. Microbiol.">
        <title>The Global Catalogue of Microorganisms (GCM) 10K type strain sequencing project: providing services to taxonomists for standard genome sequencing and annotation.</title>
        <authorList>
            <consortium name="The Broad Institute Genomics Platform"/>
            <consortium name="The Broad Institute Genome Sequencing Center for Infectious Disease"/>
            <person name="Wu L."/>
            <person name="Ma J."/>
        </authorList>
    </citation>
    <scope>NUCLEOTIDE SEQUENCE [LARGE SCALE GENOMIC DNA]</scope>
    <source>
        <strain evidence="4">CCUG 60527</strain>
    </source>
</reference>
<feature type="region of interest" description="Disordered" evidence="1">
    <location>
        <begin position="321"/>
        <end position="341"/>
    </location>
</feature>
<evidence type="ECO:0000256" key="1">
    <source>
        <dbReference type="SAM" id="MobiDB-lite"/>
    </source>
</evidence>
<dbReference type="Pfam" id="PF22352">
    <property type="entry name" value="K319L-like_PKD"/>
    <property type="match status" value="1"/>
</dbReference>
<dbReference type="SUPFAM" id="SSF49299">
    <property type="entry name" value="PKD domain"/>
    <property type="match status" value="1"/>
</dbReference>
<organism evidence="3 4">
    <name type="scientific">Tenacibaculum geojense</name>
    <dbReference type="NCBI Taxonomy" id="915352"/>
    <lineage>
        <taxon>Bacteria</taxon>
        <taxon>Pseudomonadati</taxon>
        <taxon>Bacteroidota</taxon>
        <taxon>Flavobacteriia</taxon>
        <taxon>Flavobacteriales</taxon>
        <taxon>Flavobacteriaceae</taxon>
        <taxon>Tenacibaculum</taxon>
    </lineage>
</organism>
<keyword evidence="2" id="KW-0732">Signal</keyword>
<keyword evidence="4" id="KW-1185">Reference proteome</keyword>
<accession>A0ABW3JRG9</accession>
<feature type="non-terminal residue" evidence="3">
    <location>
        <position position="341"/>
    </location>
</feature>
<dbReference type="EMBL" id="JBHTJR010000041">
    <property type="protein sequence ID" value="MFD0992896.1"/>
    <property type="molecule type" value="Genomic_DNA"/>
</dbReference>
<name>A0ABW3JRG9_9FLAO</name>
<dbReference type="InterPro" id="IPR035986">
    <property type="entry name" value="PKD_dom_sf"/>
</dbReference>
<protein>
    <recommendedName>
        <fullName evidence="5">Ig-like domain-containing protein</fullName>
    </recommendedName>
</protein>
<feature type="chain" id="PRO_5045811374" description="Ig-like domain-containing protein" evidence="2">
    <location>
        <begin position="26"/>
        <end position="341"/>
    </location>
</feature>
<evidence type="ECO:0000313" key="4">
    <source>
        <dbReference type="Proteomes" id="UP001597062"/>
    </source>
</evidence>
<evidence type="ECO:0000256" key="2">
    <source>
        <dbReference type="SAM" id="SignalP"/>
    </source>
</evidence>
<sequence length="341" mass="36505">MIAKQKIYFSILLLIGICVNTFSQGTTCSNAQPFCSSTGLEFQNTSGVTSSEPGPNYGCLGSQPNPAWYYIRIDQAGNLNLQIEQNTSSDFTGTGLDVDFICYGPFTESEINAGVCGNLTASNTVGCSYSGSAIENFSITNALSDQYYILLITNYSNQPGFIRMYETNPGGPNTGTTDCSIVAGELGVDQDICEGTIVTLDGTPTTGTAINYEWLVDTGSGFTTITGETNPTLNITNNLSGTYQVIITDSSNNTATDEVIINFYPVPVANTPTDQLFCDTDNDGFNAFDLEADVTPQVLAAQDPNQFEVLYFLNQSDADNNNTANALPNPYTNPTPFSSQT</sequence>
<proteinExistence type="predicted"/>